<feature type="region of interest" description="Disordered" evidence="1">
    <location>
        <begin position="1"/>
        <end position="30"/>
    </location>
</feature>
<reference evidence="2" key="1">
    <citation type="journal article" date="2014" name="Genome Announc.">
        <title>Draft genome sequence of Rhodosporidium toruloides CECT1137, an oleaginous yeast of biotechnological interest.</title>
        <authorList>
            <person name="Morin N."/>
            <person name="Calcas X."/>
            <person name="Devillers H."/>
            <person name="Durrens P."/>
            <person name="Sherman D.J."/>
            <person name="Nicaud J.-M."/>
            <person name="Neuveglise C."/>
        </authorList>
    </citation>
    <scope>NUCLEOTIDE SEQUENCE</scope>
    <source>
        <strain evidence="2">CECT1137</strain>
    </source>
</reference>
<organism evidence="2">
    <name type="scientific">Rhodotorula toruloides</name>
    <name type="common">Yeast</name>
    <name type="synonym">Rhodosporidium toruloides</name>
    <dbReference type="NCBI Taxonomy" id="5286"/>
    <lineage>
        <taxon>Eukaryota</taxon>
        <taxon>Fungi</taxon>
        <taxon>Dikarya</taxon>
        <taxon>Basidiomycota</taxon>
        <taxon>Pucciniomycotina</taxon>
        <taxon>Microbotryomycetes</taxon>
        <taxon>Sporidiobolales</taxon>
        <taxon>Sporidiobolaceae</taxon>
        <taxon>Rhodotorula</taxon>
    </lineage>
</organism>
<evidence type="ECO:0000313" key="2">
    <source>
        <dbReference type="EMBL" id="CDR35838.1"/>
    </source>
</evidence>
<proteinExistence type="predicted"/>
<gene>
    <name evidence="2" type="ORF">RHTO0S_01e08240g</name>
</gene>
<evidence type="ECO:0000256" key="1">
    <source>
        <dbReference type="SAM" id="MobiDB-lite"/>
    </source>
</evidence>
<dbReference type="EMBL" id="LK052936">
    <property type="protein sequence ID" value="CDR35838.1"/>
    <property type="molecule type" value="Genomic_DNA"/>
</dbReference>
<sequence length="143" mass="16195">MRGQRAVSRRHEERDADDESGQRLSSRRRSFYPTSPRFGFRRRSFSRTARRLAMLSRHDAFLHRLPLASIALWVRVYAPPFPAASVEHDSGEGGLQGFILSNWPGLTFLSSAWSTRRDPSASPVSMAAWIAGCAWIESVYVVE</sequence>
<protein>
    <submittedName>
        <fullName evidence="2">RHTO0S01e08240g1_1</fullName>
    </submittedName>
</protein>
<dbReference type="AlphaFoldDB" id="A0A061AE38"/>
<name>A0A061AE38_RHOTO</name>
<accession>A0A061AE38</accession>